<dbReference type="PANTHER" id="PTHR12960">
    <property type="entry name" value="GLE-1-RELATED"/>
    <property type="match status" value="1"/>
</dbReference>
<dbReference type="GO" id="GO:0044614">
    <property type="term" value="C:nuclear pore cytoplasmic filaments"/>
    <property type="evidence" value="ECO:0007669"/>
    <property type="project" value="TreeGrafter"/>
</dbReference>
<keyword evidence="12" id="KW-0812">Transmembrane</keyword>
<evidence type="ECO:0000256" key="5">
    <source>
        <dbReference type="ARBA" id="ARBA00022927"/>
    </source>
</evidence>
<evidence type="ECO:0000256" key="7">
    <source>
        <dbReference type="ARBA" id="ARBA00023132"/>
    </source>
</evidence>
<dbReference type="InterPro" id="IPR012476">
    <property type="entry name" value="GLE1"/>
</dbReference>
<dbReference type="PANTHER" id="PTHR12960:SF0">
    <property type="entry name" value="MRNA EXPORT FACTOR GLE1"/>
    <property type="match status" value="1"/>
</dbReference>
<dbReference type="Gene3D" id="1.25.40.510">
    <property type="entry name" value="GLE1-like"/>
    <property type="match status" value="1"/>
</dbReference>
<evidence type="ECO:0000256" key="9">
    <source>
        <dbReference type="ARBA" id="ARBA00026227"/>
    </source>
</evidence>
<comment type="caution">
    <text evidence="13">The sequence shown here is derived from an EMBL/GenBank/DDBJ whole genome shotgun (WGS) entry which is preliminary data.</text>
</comment>
<evidence type="ECO:0000313" key="13">
    <source>
        <dbReference type="EMBL" id="KAJ0974134.1"/>
    </source>
</evidence>
<keyword evidence="5" id="KW-0653">Protein transport</keyword>
<dbReference type="GO" id="GO:0005737">
    <property type="term" value="C:cytoplasm"/>
    <property type="evidence" value="ECO:0007669"/>
    <property type="project" value="TreeGrafter"/>
</dbReference>
<name>A0A9D5HF33_9LILI</name>
<dbReference type="GO" id="GO:0005543">
    <property type="term" value="F:phospholipid binding"/>
    <property type="evidence" value="ECO:0007669"/>
    <property type="project" value="TreeGrafter"/>
</dbReference>
<proteinExistence type="inferred from homology"/>
<keyword evidence="12" id="KW-1133">Transmembrane helix</keyword>
<keyword evidence="3" id="KW-0813">Transport</keyword>
<feature type="transmembrane region" description="Helical" evidence="12">
    <location>
        <begin position="578"/>
        <end position="595"/>
    </location>
</feature>
<comment type="subcellular location">
    <subcellularLocation>
        <location evidence="1">Nucleus</location>
        <location evidence="1">Nuclear pore complex</location>
    </subcellularLocation>
</comment>
<dbReference type="Pfam" id="PF07817">
    <property type="entry name" value="GLE1"/>
    <property type="match status" value="1"/>
</dbReference>
<dbReference type="Proteomes" id="UP001085076">
    <property type="component" value="Miscellaneous, Linkage group lg04"/>
</dbReference>
<dbReference type="EMBL" id="JAGGNH010000004">
    <property type="protein sequence ID" value="KAJ0974134.1"/>
    <property type="molecule type" value="Genomic_DNA"/>
</dbReference>
<reference evidence="13" key="1">
    <citation type="submission" date="2021-03" db="EMBL/GenBank/DDBJ databases">
        <authorList>
            <person name="Li Z."/>
            <person name="Yang C."/>
        </authorList>
    </citation>
    <scope>NUCLEOTIDE SEQUENCE</scope>
    <source>
        <strain evidence="13">Dzin_1.0</strain>
        <tissue evidence="13">Leaf</tissue>
    </source>
</reference>
<protein>
    <recommendedName>
        <fullName evidence="9">mRNA export factor GLE1</fullName>
    </recommendedName>
    <alternativeName>
        <fullName evidence="10">Nucleoporin GLE1</fullName>
    </alternativeName>
</protein>
<dbReference type="AlphaFoldDB" id="A0A9D5HF33"/>
<evidence type="ECO:0000256" key="11">
    <source>
        <dbReference type="SAM" id="Coils"/>
    </source>
</evidence>
<dbReference type="InterPro" id="IPR038506">
    <property type="entry name" value="GLE1-like_sf"/>
</dbReference>
<organism evidence="13 14">
    <name type="scientific">Dioscorea zingiberensis</name>
    <dbReference type="NCBI Taxonomy" id="325984"/>
    <lineage>
        <taxon>Eukaryota</taxon>
        <taxon>Viridiplantae</taxon>
        <taxon>Streptophyta</taxon>
        <taxon>Embryophyta</taxon>
        <taxon>Tracheophyta</taxon>
        <taxon>Spermatophyta</taxon>
        <taxon>Magnoliopsida</taxon>
        <taxon>Liliopsida</taxon>
        <taxon>Dioscoreales</taxon>
        <taxon>Dioscoreaceae</taxon>
        <taxon>Dioscorea</taxon>
    </lineage>
</organism>
<accession>A0A9D5HF33</accession>
<dbReference type="GO" id="GO:0000822">
    <property type="term" value="F:inositol hexakisphosphate binding"/>
    <property type="evidence" value="ECO:0007669"/>
    <property type="project" value="TreeGrafter"/>
</dbReference>
<evidence type="ECO:0000256" key="1">
    <source>
        <dbReference type="ARBA" id="ARBA00004567"/>
    </source>
</evidence>
<dbReference type="GO" id="GO:0031369">
    <property type="term" value="F:translation initiation factor binding"/>
    <property type="evidence" value="ECO:0007669"/>
    <property type="project" value="TreeGrafter"/>
</dbReference>
<dbReference type="OrthoDB" id="420884at2759"/>
<keyword evidence="14" id="KW-1185">Reference proteome</keyword>
<evidence type="ECO:0000256" key="2">
    <source>
        <dbReference type="ARBA" id="ARBA00011056"/>
    </source>
</evidence>
<evidence type="ECO:0000256" key="6">
    <source>
        <dbReference type="ARBA" id="ARBA00023010"/>
    </source>
</evidence>
<evidence type="ECO:0000313" key="14">
    <source>
        <dbReference type="Proteomes" id="UP001085076"/>
    </source>
</evidence>
<keyword evidence="6" id="KW-0811">Translocation</keyword>
<sequence length="659" mass="74625">MGAPGRLRITRRAPSHIAVSFPSLRHQALSQEPLVTGKDNPLISRMVFVQLELPCPKSSPIVAVADPQPQWTLGDLFSEINALDLRLGYPALLCLKQPMCPDFSQGKGKSGGERFIMRISDNDVEDFDSADEESSDQCLGTRFSCGDLDLSESEGSEDEAYLKVAPHLLQKKSLEEGILFEFDREHELKVKEEIRCRLSSLDSSQRFENEWSSVVFRLEKYIQVRQETDRRLDKQYQRKIAQVMDNHLSAIQRDHEQRSQIEERRIRDDAAVEEARRRERAPLEEMFRQEKAKAEAEARQRAAKLAEEAQKAGLEAALKESKEAAEKEAAKARATEAAHKRMAEQIEVSLSKSSNNMGSNASKGVKVLAADSALKVEESRLKFYDEVTQEKMLRSNEEFNRCARKIGNRLRVINRTQQKVRSASAALIGIINGPEWPRSISSLLVAQEVVQLCENPNKSFDGFTFAWGHAIVIVTSQVPAVMDLLLAALHKVCIYTVPKHLQPESTSKSNDYLKMIGYHEKDGCIESSDSYLKRVRCYMKLYAAIIQTEVRDITNPHSLKEGWAWISRFLNNLPANRSTAVALHAFLMMAGFALFRRYGSQFRKILNFISDDFLPALEKMDDAGAVFVELEGYIQSKAYLREPEGRSLKSGHLFSRESF</sequence>
<keyword evidence="4" id="KW-0509">mRNA transport</keyword>
<evidence type="ECO:0000256" key="8">
    <source>
        <dbReference type="ARBA" id="ARBA00023242"/>
    </source>
</evidence>
<evidence type="ECO:0000256" key="4">
    <source>
        <dbReference type="ARBA" id="ARBA00022816"/>
    </source>
</evidence>
<keyword evidence="11" id="KW-0175">Coiled coil</keyword>
<evidence type="ECO:0000256" key="10">
    <source>
        <dbReference type="ARBA" id="ARBA00029983"/>
    </source>
</evidence>
<comment type="similarity">
    <text evidence="2">Belongs to the GLE1 family.</text>
</comment>
<keyword evidence="7" id="KW-0906">Nuclear pore complex</keyword>
<gene>
    <name evidence="13" type="ORF">J5N97_016099</name>
</gene>
<dbReference type="GO" id="GO:0016973">
    <property type="term" value="P:poly(A)+ mRNA export from nucleus"/>
    <property type="evidence" value="ECO:0007669"/>
    <property type="project" value="InterPro"/>
</dbReference>
<evidence type="ECO:0000256" key="3">
    <source>
        <dbReference type="ARBA" id="ARBA00022448"/>
    </source>
</evidence>
<feature type="coiled-coil region" evidence="11">
    <location>
        <begin position="288"/>
        <end position="342"/>
    </location>
</feature>
<keyword evidence="8" id="KW-0539">Nucleus</keyword>
<evidence type="ECO:0000256" key="12">
    <source>
        <dbReference type="SAM" id="Phobius"/>
    </source>
</evidence>
<dbReference type="GO" id="GO:0015031">
    <property type="term" value="P:protein transport"/>
    <property type="evidence" value="ECO:0007669"/>
    <property type="project" value="UniProtKB-KW"/>
</dbReference>
<keyword evidence="12" id="KW-0472">Membrane</keyword>
<reference evidence="13" key="2">
    <citation type="journal article" date="2022" name="Hortic Res">
        <title>The genome of Dioscorea zingiberensis sheds light on the biosynthesis, origin and evolution of the medicinally important diosgenin saponins.</title>
        <authorList>
            <person name="Li Y."/>
            <person name="Tan C."/>
            <person name="Li Z."/>
            <person name="Guo J."/>
            <person name="Li S."/>
            <person name="Chen X."/>
            <person name="Wang C."/>
            <person name="Dai X."/>
            <person name="Yang H."/>
            <person name="Song W."/>
            <person name="Hou L."/>
            <person name="Xu J."/>
            <person name="Tong Z."/>
            <person name="Xu A."/>
            <person name="Yuan X."/>
            <person name="Wang W."/>
            <person name="Yang Q."/>
            <person name="Chen L."/>
            <person name="Sun Z."/>
            <person name="Wang K."/>
            <person name="Pan B."/>
            <person name="Chen J."/>
            <person name="Bao Y."/>
            <person name="Liu F."/>
            <person name="Qi X."/>
            <person name="Gang D.R."/>
            <person name="Wen J."/>
            <person name="Li J."/>
        </authorList>
    </citation>
    <scope>NUCLEOTIDE SEQUENCE</scope>
    <source>
        <strain evidence="13">Dzin_1.0</strain>
    </source>
</reference>